<sequence length="550" mass="62507">MSLGMPHKRRMRDLSSRMPLPPWHPKADPIGQAYLSRLAEMDIGIRQKIRELNRRLPLFVLLRMEGCSGFRMSTVLRHYFLEYLNRLTSYGPHSLPSSFNVVEAFLSFNNEFKVFDIREEREHLLRLHDYFDWYTAEHKIPDDPKILVDIMEEGLIYSFDIAGDTGEFAISTEGSNLAIAGVSLIRHENELSVILIAGENPSNPPDSKIPAEKEFKDGKPFQGRENLAPSPDLSIRDRYLDGMAGFSKVLILTRLNLETKKHDVRYVNIDIGYSYLVNTDDKEAFPGLTKEKRNDILEKSLSELNRYGQLFSALMSIIYLPIIFVAEPDRVVGSKFVTELFINRQKHHIKKATKEFGKDAYHLHRIVKCLSSADTNNLVQVGQRIIDPPNFSFESTGFWKPLEPNKIGTDKGGNSIVGKTWVERVDSYSTSSPESFIMQNIRGAPKGDDPGAIYIVRSAAHGNDIYKVGLTRRSAKERAHELGTSTGVPLPFEVLASWEVANCSLVEKEVHLRLKQYRVKKNREFFRASLSTIVAAVEQTISDTERSISE</sequence>
<dbReference type="Proteomes" id="UP000603434">
    <property type="component" value="Unassembled WGS sequence"/>
</dbReference>
<dbReference type="SMART" id="SM00974">
    <property type="entry name" value="T5orf172"/>
    <property type="match status" value="1"/>
</dbReference>
<protein>
    <submittedName>
        <fullName evidence="2">GIY-YIG nuclease family protein</fullName>
    </submittedName>
</protein>
<dbReference type="AlphaFoldDB" id="A0A8J6NVG1"/>
<proteinExistence type="predicted"/>
<feature type="domain" description="Bacteriophage T5 Orf172 DNA-binding" evidence="1">
    <location>
        <begin position="460"/>
        <end position="540"/>
    </location>
</feature>
<evidence type="ECO:0000313" key="3">
    <source>
        <dbReference type="Proteomes" id="UP000603434"/>
    </source>
</evidence>
<gene>
    <name evidence="2" type="ORF">H8E23_04870</name>
</gene>
<comment type="caution">
    <text evidence="2">The sequence shown here is derived from an EMBL/GenBank/DDBJ whole genome shotgun (WGS) entry which is preliminary data.</text>
</comment>
<organism evidence="2 3">
    <name type="scientific">Candidatus Desulfatibia profunda</name>
    <dbReference type="NCBI Taxonomy" id="2841695"/>
    <lineage>
        <taxon>Bacteria</taxon>
        <taxon>Pseudomonadati</taxon>
        <taxon>Thermodesulfobacteriota</taxon>
        <taxon>Desulfobacteria</taxon>
        <taxon>Desulfobacterales</taxon>
        <taxon>Desulfobacterales incertae sedis</taxon>
        <taxon>Candidatus Desulfatibia</taxon>
    </lineage>
</organism>
<accession>A0A8J6NVG1</accession>
<dbReference type="InterPro" id="IPR018306">
    <property type="entry name" value="Phage_T5_Orf172_DNA-bd"/>
</dbReference>
<evidence type="ECO:0000313" key="2">
    <source>
        <dbReference type="EMBL" id="MBC8360708.1"/>
    </source>
</evidence>
<name>A0A8J6NVG1_9BACT</name>
<dbReference type="EMBL" id="JACNJH010000102">
    <property type="protein sequence ID" value="MBC8360708.1"/>
    <property type="molecule type" value="Genomic_DNA"/>
</dbReference>
<reference evidence="2 3" key="1">
    <citation type="submission" date="2020-08" db="EMBL/GenBank/DDBJ databases">
        <title>Bridging the membrane lipid divide: bacteria of the FCB group superphylum have the potential to synthesize archaeal ether lipids.</title>
        <authorList>
            <person name="Villanueva L."/>
            <person name="Von Meijenfeldt F.A.B."/>
            <person name="Westbye A.B."/>
            <person name="Yadav S."/>
            <person name="Hopmans E.C."/>
            <person name="Dutilh B.E."/>
            <person name="Sinninghe Damste J.S."/>
        </authorList>
    </citation>
    <scope>NUCLEOTIDE SEQUENCE [LARGE SCALE GENOMIC DNA]</scope>
    <source>
        <strain evidence="2">NIOZ-UU30</strain>
    </source>
</reference>
<dbReference type="Pfam" id="PF10544">
    <property type="entry name" value="T5orf172"/>
    <property type="match status" value="1"/>
</dbReference>
<evidence type="ECO:0000259" key="1">
    <source>
        <dbReference type="SMART" id="SM00974"/>
    </source>
</evidence>